<reference evidence="3 4" key="1">
    <citation type="submission" date="2009-11" db="EMBL/GenBank/DDBJ databases">
        <title>Annotation of Allomyces macrogynus ATCC 38327.</title>
        <authorList>
            <consortium name="The Broad Institute Genome Sequencing Platform"/>
            <person name="Russ C."/>
            <person name="Cuomo C."/>
            <person name="Burger G."/>
            <person name="Gray M.W."/>
            <person name="Holland P.W.H."/>
            <person name="King N."/>
            <person name="Lang F.B.F."/>
            <person name="Roger A.J."/>
            <person name="Ruiz-Trillo I."/>
            <person name="Young S.K."/>
            <person name="Zeng Q."/>
            <person name="Gargeya S."/>
            <person name="Fitzgerald M."/>
            <person name="Haas B."/>
            <person name="Abouelleil A."/>
            <person name="Alvarado L."/>
            <person name="Arachchi H.M."/>
            <person name="Berlin A."/>
            <person name="Chapman S.B."/>
            <person name="Gearin G."/>
            <person name="Goldberg J."/>
            <person name="Griggs A."/>
            <person name="Gujja S."/>
            <person name="Hansen M."/>
            <person name="Heiman D."/>
            <person name="Howarth C."/>
            <person name="Larimer J."/>
            <person name="Lui A."/>
            <person name="MacDonald P.J.P."/>
            <person name="McCowen C."/>
            <person name="Montmayeur A."/>
            <person name="Murphy C."/>
            <person name="Neiman D."/>
            <person name="Pearson M."/>
            <person name="Priest M."/>
            <person name="Roberts A."/>
            <person name="Saif S."/>
            <person name="Shea T."/>
            <person name="Sisk P."/>
            <person name="Stolte C."/>
            <person name="Sykes S."/>
            <person name="Wortman J."/>
            <person name="Nusbaum C."/>
            <person name="Birren B."/>
        </authorList>
    </citation>
    <scope>NUCLEOTIDE SEQUENCE [LARGE SCALE GENOMIC DNA]</scope>
    <source>
        <strain evidence="3 4">ATCC 38327</strain>
    </source>
</reference>
<organism evidence="3 4">
    <name type="scientific">Allomyces macrogynus (strain ATCC 38327)</name>
    <name type="common">Allomyces javanicus var. macrogynus</name>
    <dbReference type="NCBI Taxonomy" id="578462"/>
    <lineage>
        <taxon>Eukaryota</taxon>
        <taxon>Fungi</taxon>
        <taxon>Fungi incertae sedis</taxon>
        <taxon>Blastocladiomycota</taxon>
        <taxon>Blastocladiomycetes</taxon>
        <taxon>Blastocladiales</taxon>
        <taxon>Blastocladiaceae</taxon>
        <taxon>Allomyces</taxon>
    </lineage>
</organism>
<gene>
    <name evidence="3" type="ORF">AMAG_13736</name>
</gene>
<evidence type="ECO:0000256" key="2">
    <source>
        <dbReference type="SAM" id="Phobius"/>
    </source>
</evidence>
<dbReference type="Proteomes" id="UP000054350">
    <property type="component" value="Unassembled WGS sequence"/>
</dbReference>
<protein>
    <submittedName>
        <fullName evidence="3">Uncharacterized protein</fullName>
    </submittedName>
</protein>
<dbReference type="OrthoDB" id="5590705at2759"/>
<proteinExistence type="predicted"/>
<feature type="region of interest" description="Disordered" evidence="1">
    <location>
        <begin position="244"/>
        <end position="277"/>
    </location>
</feature>
<dbReference type="AlphaFoldDB" id="A0A0L0T3S4"/>
<sequence>MASTASALVNDYLAPAVDAALQIAEGLAGPDYAVPVLVAAAVTVLVGAGTALLSRRSATAPAVPAPPPLSPEAKRLKYLKKLLKSARQRIDDLDHQAGDVARVALPPVMADADSIRDDDEATAVATDKVVKQLQYLDEKGHKLLEALDNVKTHGILLEFTHKYPLPDEAEGEDDDEDDVLPPQDRLLRRITAEFEDVDRERIAAQFEALKANRKALVTALLATLARLEDMISSLIKVYRQRKEAEEQARAAAAPPSSALDGEDSAPSAPAEEDEVQA</sequence>
<name>A0A0L0T3S4_ALLM3</name>
<feature type="transmembrane region" description="Helical" evidence="2">
    <location>
        <begin position="32"/>
        <end position="53"/>
    </location>
</feature>
<evidence type="ECO:0000313" key="3">
    <source>
        <dbReference type="EMBL" id="KNE69371.1"/>
    </source>
</evidence>
<keyword evidence="2" id="KW-0472">Membrane</keyword>
<dbReference type="EMBL" id="GG745360">
    <property type="protein sequence ID" value="KNE69371.1"/>
    <property type="molecule type" value="Genomic_DNA"/>
</dbReference>
<keyword evidence="2" id="KW-0812">Transmembrane</keyword>
<dbReference type="VEuPathDB" id="FungiDB:AMAG_13736"/>
<evidence type="ECO:0000256" key="1">
    <source>
        <dbReference type="SAM" id="MobiDB-lite"/>
    </source>
</evidence>
<evidence type="ECO:0000313" key="4">
    <source>
        <dbReference type="Proteomes" id="UP000054350"/>
    </source>
</evidence>
<keyword evidence="2" id="KW-1133">Transmembrane helix</keyword>
<accession>A0A0L0T3S4</accession>
<keyword evidence="4" id="KW-1185">Reference proteome</keyword>
<feature type="compositionally biased region" description="Low complexity" evidence="1">
    <location>
        <begin position="249"/>
        <end position="258"/>
    </location>
</feature>
<reference evidence="4" key="2">
    <citation type="submission" date="2009-11" db="EMBL/GenBank/DDBJ databases">
        <title>The Genome Sequence of Allomyces macrogynus strain ATCC 38327.</title>
        <authorList>
            <consortium name="The Broad Institute Genome Sequencing Platform"/>
            <person name="Russ C."/>
            <person name="Cuomo C."/>
            <person name="Shea T."/>
            <person name="Young S.K."/>
            <person name="Zeng Q."/>
            <person name="Koehrsen M."/>
            <person name="Haas B."/>
            <person name="Borodovsky M."/>
            <person name="Guigo R."/>
            <person name="Alvarado L."/>
            <person name="Berlin A."/>
            <person name="Borenstein D."/>
            <person name="Chen Z."/>
            <person name="Engels R."/>
            <person name="Freedman E."/>
            <person name="Gellesch M."/>
            <person name="Goldberg J."/>
            <person name="Griggs A."/>
            <person name="Gujja S."/>
            <person name="Heiman D."/>
            <person name="Hepburn T."/>
            <person name="Howarth C."/>
            <person name="Jen D."/>
            <person name="Larson L."/>
            <person name="Lewis B."/>
            <person name="Mehta T."/>
            <person name="Park D."/>
            <person name="Pearson M."/>
            <person name="Roberts A."/>
            <person name="Saif S."/>
            <person name="Shenoy N."/>
            <person name="Sisk P."/>
            <person name="Stolte C."/>
            <person name="Sykes S."/>
            <person name="Walk T."/>
            <person name="White J."/>
            <person name="Yandava C."/>
            <person name="Burger G."/>
            <person name="Gray M.W."/>
            <person name="Holland P.W.H."/>
            <person name="King N."/>
            <person name="Lang F.B.F."/>
            <person name="Roger A.J."/>
            <person name="Ruiz-Trillo I."/>
            <person name="Lander E."/>
            <person name="Nusbaum C."/>
        </authorList>
    </citation>
    <scope>NUCLEOTIDE SEQUENCE [LARGE SCALE GENOMIC DNA]</scope>
    <source>
        <strain evidence="4">ATCC 38327</strain>
    </source>
</reference>